<evidence type="ECO:0000313" key="2">
    <source>
        <dbReference type="Proteomes" id="UP000794436"/>
    </source>
</evidence>
<dbReference type="Proteomes" id="UP000794436">
    <property type="component" value="Unassembled WGS sequence"/>
</dbReference>
<protein>
    <submittedName>
        <fullName evidence="1">Uncharacterized protein</fullName>
    </submittedName>
</protein>
<name>A0A8K1C2D1_PYTOL</name>
<reference evidence="1" key="1">
    <citation type="submission" date="2019-03" db="EMBL/GenBank/DDBJ databases">
        <title>Long read genome sequence of the mycoparasitic Pythium oligandrum ATCC 38472 isolated from sugarbeet rhizosphere.</title>
        <authorList>
            <person name="Gaulin E."/>
        </authorList>
    </citation>
    <scope>NUCLEOTIDE SEQUENCE</scope>
    <source>
        <strain evidence="1">ATCC 38472_TT</strain>
    </source>
</reference>
<evidence type="ECO:0000313" key="1">
    <source>
        <dbReference type="EMBL" id="TMW55173.1"/>
    </source>
</evidence>
<dbReference type="InterPro" id="IPR011335">
    <property type="entry name" value="Restrct_endonuc-II-like"/>
</dbReference>
<dbReference type="SUPFAM" id="SSF52980">
    <property type="entry name" value="Restriction endonuclease-like"/>
    <property type="match status" value="1"/>
</dbReference>
<comment type="caution">
    <text evidence="1">The sequence shown here is derived from an EMBL/GenBank/DDBJ whole genome shotgun (WGS) entry which is preliminary data.</text>
</comment>
<dbReference type="AlphaFoldDB" id="A0A8K1C2D1"/>
<sequence>MAIMTRTLVLRRRFSAYTRRPKTIMLFASEVPVVSAMNPYRKIEDVFMGVWKRTNPKQIAALSKELQLEVVTPEEKVQAIVEELGATSAIGALLEEAATAETTMLVVETAAKLEAALPAATPVEVKEEVVQFFASEMNKAFGAKQESPAIQHYEKQEQVAVEERNLEFFKKRVASVADNYEVFVGGKIDGRADGKVVEVKNRMKRFMNPLPKYDVAQLQTYLFILGGTEGELVEHLRHDKAQTKLTKVPWDAAMWENEIEPYIVRFGGALAHFMKDREAQTQFLAADPPGQRDIIRDHWLR</sequence>
<organism evidence="1 2">
    <name type="scientific">Pythium oligandrum</name>
    <name type="common">Mycoparasitic fungus</name>
    <dbReference type="NCBI Taxonomy" id="41045"/>
    <lineage>
        <taxon>Eukaryota</taxon>
        <taxon>Sar</taxon>
        <taxon>Stramenopiles</taxon>
        <taxon>Oomycota</taxon>
        <taxon>Peronosporomycetes</taxon>
        <taxon>Pythiales</taxon>
        <taxon>Pythiaceae</taxon>
        <taxon>Pythium</taxon>
    </lineage>
</organism>
<proteinExistence type="predicted"/>
<keyword evidence="2" id="KW-1185">Reference proteome</keyword>
<dbReference type="EMBL" id="SPLM01000149">
    <property type="protein sequence ID" value="TMW55173.1"/>
    <property type="molecule type" value="Genomic_DNA"/>
</dbReference>
<gene>
    <name evidence="1" type="ORF">Poli38472_013935</name>
</gene>
<dbReference type="GO" id="GO:0006281">
    <property type="term" value="P:DNA repair"/>
    <property type="evidence" value="ECO:0007669"/>
    <property type="project" value="UniProtKB-ARBA"/>
</dbReference>
<dbReference type="InterPro" id="IPR011604">
    <property type="entry name" value="PDDEXK-like_dom_sf"/>
</dbReference>
<accession>A0A8K1C2D1</accession>
<dbReference type="Gene3D" id="3.90.320.10">
    <property type="match status" value="1"/>
</dbReference>
<dbReference type="OrthoDB" id="2124056at2759"/>